<dbReference type="AlphaFoldDB" id="A0A2I0W3E0"/>
<sequence>MVDQDSSSTAVPAPPATAPPTSSLSASMTEFVIPPPLKFLMSNLKSIVNLQLNSENYAIWSMQIYKLFAANGFEGYLTGTQIRSDKPDDHADTRIWKLIDLNLVSALLSTISPSILPYILHLSNTSEIWTTLSSKLQPTNRSRVIQLKSELHNIRMKDSTMNQYLEQIKTLVDNIAAAGSHIDPEDILMYILNGLPPTYNAFTTAIRTSQLPINLDVLYSHLCSEEINIQNQLQREANPSSDQLALYSNRSKYTRGRGNYRGRGNGRSPQSNRPVEHNNNARPVCQICGKTGHSALTCWHRCNLQYPATESSKALYSQPQTHNNLNTD</sequence>
<dbReference type="Proteomes" id="UP000233837">
    <property type="component" value="Unassembled WGS sequence"/>
</dbReference>
<evidence type="ECO:0000313" key="2">
    <source>
        <dbReference type="EMBL" id="PKU70181.1"/>
    </source>
</evidence>
<gene>
    <name evidence="2" type="ORF">MA16_Dca010302</name>
</gene>
<reference evidence="2 3" key="1">
    <citation type="journal article" date="2016" name="Sci. Rep.">
        <title>The Dendrobium catenatum Lindl. genome sequence provides insights into polysaccharide synthase, floral development and adaptive evolution.</title>
        <authorList>
            <person name="Zhang G.Q."/>
            <person name="Xu Q."/>
            <person name="Bian C."/>
            <person name="Tsai W.C."/>
            <person name="Yeh C.M."/>
            <person name="Liu K.W."/>
            <person name="Yoshida K."/>
            <person name="Zhang L.S."/>
            <person name="Chang S.B."/>
            <person name="Chen F."/>
            <person name="Shi Y."/>
            <person name="Su Y.Y."/>
            <person name="Zhang Y.Q."/>
            <person name="Chen L.J."/>
            <person name="Yin Y."/>
            <person name="Lin M."/>
            <person name="Huang H."/>
            <person name="Deng H."/>
            <person name="Wang Z.W."/>
            <person name="Zhu S.L."/>
            <person name="Zhao X."/>
            <person name="Deng C."/>
            <person name="Niu S.C."/>
            <person name="Huang J."/>
            <person name="Wang M."/>
            <person name="Liu G.H."/>
            <person name="Yang H.J."/>
            <person name="Xiao X.J."/>
            <person name="Hsiao Y.Y."/>
            <person name="Wu W.L."/>
            <person name="Chen Y.Y."/>
            <person name="Mitsuda N."/>
            <person name="Ohme-Takagi M."/>
            <person name="Luo Y.B."/>
            <person name="Van de Peer Y."/>
            <person name="Liu Z.J."/>
        </authorList>
    </citation>
    <scope>NUCLEOTIDE SEQUENCE [LARGE SCALE GENOMIC DNA]</scope>
    <source>
        <tissue evidence="2">The whole plant</tissue>
    </source>
</reference>
<dbReference type="PANTHER" id="PTHR47481:SF22">
    <property type="entry name" value="RETROTRANSPOSON GAG DOMAIN-CONTAINING PROTEIN"/>
    <property type="match status" value="1"/>
</dbReference>
<dbReference type="Pfam" id="PF14223">
    <property type="entry name" value="Retrotran_gag_2"/>
    <property type="match status" value="1"/>
</dbReference>
<feature type="compositionally biased region" description="Polar residues" evidence="1">
    <location>
        <begin position="234"/>
        <end position="251"/>
    </location>
</feature>
<feature type="compositionally biased region" description="Low complexity" evidence="1">
    <location>
        <begin position="1"/>
        <end position="11"/>
    </location>
</feature>
<dbReference type="PANTHER" id="PTHR47481">
    <property type="match status" value="1"/>
</dbReference>
<evidence type="ECO:0000313" key="3">
    <source>
        <dbReference type="Proteomes" id="UP000233837"/>
    </source>
</evidence>
<accession>A0A2I0W3E0</accession>
<feature type="compositionally biased region" description="Polar residues" evidence="1">
    <location>
        <begin position="268"/>
        <end position="280"/>
    </location>
</feature>
<keyword evidence="3" id="KW-1185">Reference proteome</keyword>
<reference evidence="2 3" key="2">
    <citation type="journal article" date="2017" name="Nature">
        <title>The Apostasia genome and the evolution of orchids.</title>
        <authorList>
            <person name="Zhang G.Q."/>
            <person name="Liu K.W."/>
            <person name="Li Z."/>
            <person name="Lohaus R."/>
            <person name="Hsiao Y.Y."/>
            <person name="Niu S.C."/>
            <person name="Wang J.Y."/>
            <person name="Lin Y.C."/>
            <person name="Xu Q."/>
            <person name="Chen L.J."/>
            <person name="Yoshida K."/>
            <person name="Fujiwara S."/>
            <person name="Wang Z.W."/>
            <person name="Zhang Y.Q."/>
            <person name="Mitsuda N."/>
            <person name="Wang M."/>
            <person name="Liu G.H."/>
            <person name="Pecoraro L."/>
            <person name="Huang H.X."/>
            <person name="Xiao X.J."/>
            <person name="Lin M."/>
            <person name="Wu X.Y."/>
            <person name="Wu W.L."/>
            <person name="Chen Y.Y."/>
            <person name="Chang S.B."/>
            <person name="Sakamoto S."/>
            <person name="Ohme-Takagi M."/>
            <person name="Yagi M."/>
            <person name="Zeng S.J."/>
            <person name="Shen C.Y."/>
            <person name="Yeh C.M."/>
            <person name="Luo Y.B."/>
            <person name="Tsai W.C."/>
            <person name="Van de Peer Y."/>
            <person name="Liu Z.J."/>
        </authorList>
    </citation>
    <scope>NUCLEOTIDE SEQUENCE [LARGE SCALE GENOMIC DNA]</scope>
    <source>
        <tissue evidence="2">The whole plant</tissue>
    </source>
</reference>
<dbReference type="EMBL" id="KZ502946">
    <property type="protein sequence ID" value="PKU70181.1"/>
    <property type="molecule type" value="Genomic_DNA"/>
</dbReference>
<evidence type="ECO:0000256" key="1">
    <source>
        <dbReference type="SAM" id="MobiDB-lite"/>
    </source>
</evidence>
<name>A0A2I0W3E0_9ASPA</name>
<feature type="region of interest" description="Disordered" evidence="1">
    <location>
        <begin position="1"/>
        <end position="23"/>
    </location>
</feature>
<protein>
    <submittedName>
        <fullName evidence="2">Retrovirus-related Pol polyprotein from transposon TNT 1-94</fullName>
    </submittedName>
</protein>
<feature type="region of interest" description="Disordered" evidence="1">
    <location>
        <begin position="234"/>
        <end position="280"/>
    </location>
</feature>
<proteinExistence type="predicted"/>
<organism evidence="2 3">
    <name type="scientific">Dendrobium catenatum</name>
    <dbReference type="NCBI Taxonomy" id="906689"/>
    <lineage>
        <taxon>Eukaryota</taxon>
        <taxon>Viridiplantae</taxon>
        <taxon>Streptophyta</taxon>
        <taxon>Embryophyta</taxon>
        <taxon>Tracheophyta</taxon>
        <taxon>Spermatophyta</taxon>
        <taxon>Magnoliopsida</taxon>
        <taxon>Liliopsida</taxon>
        <taxon>Asparagales</taxon>
        <taxon>Orchidaceae</taxon>
        <taxon>Epidendroideae</taxon>
        <taxon>Malaxideae</taxon>
        <taxon>Dendrobiinae</taxon>
        <taxon>Dendrobium</taxon>
    </lineage>
</organism>